<dbReference type="GO" id="GO:0016020">
    <property type="term" value="C:membrane"/>
    <property type="evidence" value="ECO:0007669"/>
    <property type="project" value="TreeGrafter"/>
</dbReference>
<name>A0A4Y7KUG7_PAPSO</name>
<dbReference type="EMBL" id="CM010723">
    <property type="protein sequence ID" value="RZC76052.1"/>
    <property type="molecule type" value="Genomic_DNA"/>
</dbReference>
<dbReference type="Pfam" id="PF13962">
    <property type="entry name" value="PGG"/>
    <property type="match status" value="1"/>
</dbReference>
<sequence>MLMKQMFSVYWQESLLTYLVEIDLDYGEVACIYGLVVDDKDQLRSSHCAVLVPGLKQLHDKKARQEKALQIVGIICPQLSDMTEHRLEEVGAGDVIHLTAANGIVEFFTELINSNPYLVSSIDKNGRGLFQTAVVCRQVHIFELISQMGLRNQSTVPLDESMNNILHCAALWRPTLQFDKISGEALQMQREIQWFQEVERVVRPSYREMVNKDGIKPRDLFAQEHRILTTEGEKWIKEASQVCMIVATLIATVMFAAAFTVPGGNDQNTGLPDAFEA</sequence>
<dbReference type="Gramene" id="RZC76052">
    <property type="protein sequence ID" value="RZC76052"/>
    <property type="gene ID" value="C5167_000220"/>
</dbReference>
<protein>
    <recommendedName>
        <fullName evidence="2">PGG domain-containing protein</fullName>
    </recommendedName>
</protein>
<dbReference type="InterPro" id="IPR026961">
    <property type="entry name" value="PGG_dom"/>
</dbReference>
<proteinExistence type="predicted"/>
<dbReference type="Proteomes" id="UP000316621">
    <property type="component" value="Chromosome 9"/>
</dbReference>
<dbReference type="PANTHER" id="PTHR24177:SF365">
    <property type="entry name" value="ANKYRIN REPEAT-CONTAINING PROTEIN NPR4-LIKE ISOFORM X1"/>
    <property type="match status" value="1"/>
</dbReference>
<dbReference type="AlphaFoldDB" id="A0A4Y7KUG7"/>
<gene>
    <name evidence="3" type="ORF">C5167_000220</name>
</gene>
<feature type="transmembrane region" description="Helical" evidence="1">
    <location>
        <begin position="242"/>
        <end position="261"/>
    </location>
</feature>
<keyword evidence="1" id="KW-1133">Transmembrane helix</keyword>
<keyword evidence="1" id="KW-0812">Transmembrane</keyword>
<organism evidence="3 4">
    <name type="scientific">Papaver somniferum</name>
    <name type="common">Opium poppy</name>
    <dbReference type="NCBI Taxonomy" id="3469"/>
    <lineage>
        <taxon>Eukaryota</taxon>
        <taxon>Viridiplantae</taxon>
        <taxon>Streptophyta</taxon>
        <taxon>Embryophyta</taxon>
        <taxon>Tracheophyta</taxon>
        <taxon>Spermatophyta</taxon>
        <taxon>Magnoliopsida</taxon>
        <taxon>Ranunculales</taxon>
        <taxon>Papaveraceae</taxon>
        <taxon>Papaveroideae</taxon>
        <taxon>Papaver</taxon>
    </lineage>
</organism>
<keyword evidence="4" id="KW-1185">Reference proteome</keyword>
<evidence type="ECO:0000313" key="4">
    <source>
        <dbReference type="Proteomes" id="UP000316621"/>
    </source>
</evidence>
<evidence type="ECO:0000256" key="1">
    <source>
        <dbReference type="SAM" id="Phobius"/>
    </source>
</evidence>
<dbReference type="PANTHER" id="PTHR24177">
    <property type="entry name" value="CASKIN"/>
    <property type="match status" value="1"/>
</dbReference>
<evidence type="ECO:0000259" key="2">
    <source>
        <dbReference type="Pfam" id="PF13962"/>
    </source>
</evidence>
<reference evidence="3 4" key="1">
    <citation type="journal article" date="2018" name="Science">
        <title>The opium poppy genome and morphinan production.</title>
        <authorList>
            <person name="Guo L."/>
            <person name="Winzer T."/>
            <person name="Yang X."/>
            <person name="Li Y."/>
            <person name="Ning Z."/>
            <person name="He Z."/>
            <person name="Teodor R."/>
            <person name="Lu Y."/>
            <person name="Bowser T.A."/>
            <person name="Graham I.A."/>
            <person name="Ye K."/>
        </authorList>
    </citation>
    <scope>NUCLEOTIDE SEQUENCE [LARGE SCALE GENOMIC DNA]</scope>
    <source>
        <strain evidence="4">cv. HN1</strain>
        <tissue evidence="3">Leaves</tissue>
    </source>
</reference>
<keyword evidence="1" id="KW-0472">Membrane</keyword>
<feature type="domain" description="PGG" evidence="2">
    <location>
        <begin position="233"/>
        <end position="269"/>
    </location>
</feature>
<accession>A0A4Y7KUG7</accession>
<evidence type="ECO:0000313" key="3">
    <source>
        <dbReference type="EMBL" id="RZC76052.1"/>
    </source>
</evidence>